<dbReference type="InterPro" id="IPR029039">
    <property type="entry name" value="Flavoprotein-like_sf"/>
</dbReference>
<dbReference type="Gene3D" id="3.40.50.360">
    <property type="match status" value="1"/>
</dbReference>
<keyword evidence="1" id="KW-0812">Transmembrane</keyword>
<dbReference type="eggNOG" id="COG0716">
    <property type="taxonomic scope" value="Bacteria"/>
</dbReference>
<dbReference type="InterPro" id="IPR001226">
    <property type="entry name" value="Flavodoxin_CS"/>
</dbReference>
<feature type="domain" description="Flavodoxin-like" evidence="2">
    <location>
        <begin position="8"/>
        <end position="163"/>
    </location>
</feature>
<evidence type="ECO:0000313" key="3">
    <source>
        <dbReference type="EMBL" id="ACF07587.1"/>
    </source>
</evidence>
<dbReference type="SUPFAM" id="SSF52218">
    <property type="entry name" value="Flavoproteins"/>
    <property type="match status" value="1"/>
</dbReference>
<dbReference type="EMBL" id="CP001047">
    <property type="protein sequence ID" value="ACF07587.1"/>
    <property type="molecule type" value="Genomic_DNA"/>
</dbReference>
<reference evidence="3 4" key="1">
    <citation type="journal article" date="2008" name="Infect. Immun.">
        <title>Genome of Mycoplasma arthritidis.</title>
        <authorList>
            <person name="Dybvig K."/>
            <person name="Zuhua C."/>
            <person name="Lao P."/>
            <person name="Jordan D.S."/>
            <person name="French C.T."/>
            <person name="Tu A.H."/>
            <person name="Loraine A.E."/>
        </authorList>
    </citation>
    <scope>NUCLEOTIDE SEQUENCE [LARGE SCALE GENOMIC DNA]</scope>
    <source>
        <strain evidence="3 4">158L3-1</strain>
    </source>
</reference>
<dbReference type="InterPro" id="IPR008254">
    <property type="entry name" value="Flavodoxin/NO_synth"/>
</dbReference>
<organism evidence="3 4">
    <name type="scientific">Metamycoplasma arthritidis (strain 158L3-1)</name>
    <name type="common">Mycoplasma arthritidis</name>
    <dbReference type="NCBI Taxonomy" id="243272"/>
    <lineage>
        <taxon>Bacteria</taxon>
        <taxon>Bacillati</taxon>
        <taxon>Mycoplasmatota</taxon>
        <taxon>Mycoplasmoidales</taxon>
        <taxon>Metamycoplasmataceae</taxon>
        <taxon>Metamycoplasma</taxon>
    </lineage>
</organism>
<evidence type="ECO:0000313" key="4">
    <source>
        <dbReference type="Proteomes" id="UP000008812"/>
    </source>
</evidence>
<gene>
    <name evidence="3" type="ordered locus">MARTH_orf870</name>
</gene>
<keyword evidence="4" id="KW-1185">Reference proteome</keyword>
<dbReference type="Proteomes" id="UP000008812">
    <property type="component" value="Chromosome"/>
</dbReference>
<dbReference type="Pfam" id="PF12682">
    <property type="entry name" value="Flavodoxin_4"/>
    <property type="match status" value="1"/>
</dbReference>
<name>B3PNI5_META1</name>
<feature type="transmembrane region" description="Helical" evidence="1">
    <location>
        <begin position="82"/>
        <end position="102"/>
    </location>
</feature>
<evidence type="ECO:0000259" key="2">
    <source>
        <dbReference type="PROSITE" id="PS50902"/>
    </source>
</evidence>
<sequence>MNLMMNKALVVYFSATGLTRKVAEEIVKTTGAQLEEIVPLEKYSDDDLTWTNPNSRASIEHKNPQMRPKIQLPLVNLDDYEIIYLGFPIWWGIAPAVVFSFLEMFNLANKKFMVFCTSGSSNALSAVADLNEKYPQANWISAMRFGYGFTNRHIKQWIEDNLK</sequence>
<dbReference type="HOGENOM" id="CLU_068890_1_1_14"/>
<dbReference type="AlphaFoldDB" id="B3PNI5"/>
<keyword evidence="1" id="KW-1133">Transmembrane helix</keyword>
<dbReference type="PANTHER" id="PTHR39201:SF1">
    <property type="entry name" value="FLAVODOXIN-LIKE DOMAIN-CONTAINING PROTEIN"/>
    <property type="match status" value="1"/>
</dbReference>
<dbReference type="GO" id="GO:0009055">
    <property type="term" value="F:electron transfer activity"/>
    <property type="evidence" value="ECO:0007669"/>
    <property type="project" value="InterPro"/>
</dbReference>
<proteinExistence type="predicted"/>
<dbReference type="KEGG" id="mat:MARTH_orf870"/>
<keyword evidence="1" id="KW-0472">Membrane</keyword>
<dbReference type="PROSITE" id="PS50902">
    <property type="entry name" value="FLAVODOXIN_LIKE"/>
    <property type="match status" value="1"/>
</dbReference>
<dbReference type="PROSITE" id="PS00201">
    <property type="entry name" value="FLAVODOXIN"/>
    <property type="match status" value="1"/>
</dbReference>
<dbReference type="GO" id="GO:0010181">
    <property type="term" value="F:FMN binding"/>
    <property type="evidence" value="ECO:0007669"/>
    <property type="project" value="InterPro"/>
</dbReference>
<evidence type="ECO:0000256" key="1">
    <source>
        <dbReference type="SAM" id="Phobius"/>
    </source>
</evidence>
<dbReference type="PANTHER" id="PTHR39201">
    <property type="entry name" value="EXPORTED PROTEIN-RELATED"/>
    <property type="match status" value="1"/>
</dbReference>
<protein>
    <submittedName>
        <fullName evidence="3">Flavodoxin</fullName>
    </submittedName>
</protein>
<accession>B3PNI5</accession>